<dbReference type="InterPro" id="IPR016181">
    <property type="entry name" value="Acyl_CoA_acyltransferase"/>
</dbReference>
<dbReference type="SUPFAM" id="SSF55729">
    <property type="entry name" value="Acyl-CoA N-acyltransferases (Nat)"/>
    <property type="match status" value="1"/>
</dbReference>
<proteinExistence type="predicted"/>
<organism evidence="1 2">
    <name type="scientific">Brasilonema bromeliae SPC951</name>
    <dbReference type="NCBI Taxonomy" id="385972"/>
    <lineage>
        <taxon>Bacteria</taxon>
        <taxon>Bacillati</taxon>
        <taxon>Cyanobacteriota</taxon>
        <taxon>Cyanophyceae</taxon>
        <taxon>Nostocales</taxon>
        <taxon>Scytonemataceae</taxon>
        <taxon>Brasilonema</taxon>
        <taxon>Bromeliae group (in: Brasilonema)</taxon>
    </lineage>
</organism>
<dbReference type="Gene3D" id="3.40.630.30">
    <property type="match status" value="1"/>
</dbReference>
<gene>
    <name evidence="1" type="ORF">DP116_03045</name>
</gene>
<dbReference type="Proteomes" id="UP000718564">
    <property type="component" value="Unassembled WGS sequence"/>
</dbReference>
<dbReference type="EMBL" id="QMEB01000012">
    <property type="protein sequence ID" value="NMG18478.1"/>
    <property type="molecule type" value="Genomic_DNA"/>
</dbReference>
<accession>A0ABX1P2B2</accession>
<evidence type="ECO:0000313" key="2">
    <source>
        <dbReference type="Proteomes" id="UP000718564"/>
    </source>
</evidence>
<sequence length="254" mass="28978">MTTKIVTAAEMPNCYETSKAFLKQGLQRIFTYDIDTNENWLVLYQALYQVYPEYQYALVESATQQMIALGNCIPIAWKGTFEQLPDEGATWAATQMLTDNHSQGHQPNILCAVNIGVLPEYRGRQISSFMLQQMKKIAQVNKLSSLIVPARPTLKHLYPLTPMERYITWQNENGLPFDPWLRTHVKHGANLVGICSKSATIIDTISNWEARVNMRFPETGDYVIPEALSPLTIDFTNNQGTYIEPNVWMHYNLA</sequence>
<name>A0ABX1P2B2_9CYAN</name>
<reference evidence="1 2" key="1">
    <citation type="submission" date="2018-06" db="EMBL/GenBank/DDBJ databases">
        <title>Comparative genomics of Brasilonema spp. strains.</title>
        <authorList>
            <person name="Alvarenga D.O."/>
            <person name="Fiore M.F."/>
            <person name="Varani A.M."/>
        </authorList>
    </citation>
    <scope>NUCLEOTIDE SEQUENCE [LARGE SCALE GENOMIC DNA]</scope>
    <source>
        <strain evidence="1 2">SPC951</strain>
    </source>
</reference>
<keyword evidence="2" id="KW-1185">Reference proteome</keyword>
<evidence type="ECO:0000313" key="1">
    <source>
        <dbReference type="EMBL" id="NMG18478.1"/>
    </source>
</evidence>
<protein>
    <submittedName>
        <fullName evidence="1">N-acetyltransferase</fullName>
    </submittedName>
</protein>
<comment type="caution">
    <text evidence="1">The sequence shown here is derived from an EMBL/GenBank/DDBJ whole genome shotgun (WGS) entry which is preliminary data.</text>
</comment>